<evidence type="ECO:0000313" key="1">
    <source>
        <dbReference type="EMBL" id="KAH0895609.1"/>
    </source>
</evidence>
<dbReference type="InterPro" id="IPR036188">
    <property type="entry name" value="FAD/NAD-bd_sf"/>
</dbReference>
<name>A0ABQ8ASU1_BRANA</name>
<sequence length="102" mass="11602">NAEPGVSEISALENFTGPVVHTNGSAYISGLEFANLKVLVVGCRYSGIKMCLNLCTYNDLPHMVVRNSRLLIIKVHYHDYAENLIFRPKKQKEDYAELIWFN</sequence>
<feature type="non-terminal residue" evidence="1">
    <location>
        <position position="1"/>
    </location>
</feature>
<dbReference type="EMBL" id="JAGKQM010000012">
    <property type="protein sequence ID" value="KAH0895670.1"/>
    <property type="molecule type" value="Genomic_DNA"/>
</dbReference>
<organism evidence="1 3">
    <name type="scientific">Brassica napus</name>
    <name type="common">Rape</name>
    <dbReference type="NCBI Taxonomy" id="3708"/>
    <lineage>
        <taxon>Eukaryota</taxon>
        <taxon>Viridiplantae</taxon>
        <taxon>Streptophyta</taxon>
        <taxon>Embryophyta</taxon>
        <taxon>Tracheophyta</taxon>
        <taxon>Spermatophyta</taxon>
        <taxon>Magnoliopsida</taxon>
        <taxon>eudicotyledons</taxon>
        <taxon>Gunneridae</taxon>
        <taxon>Pentapetalae</taxon>
        <taxon>rosids</taxon>
        <taxon>malvids</taxon>
        <taxon>Brassicales</taxon>
        <taxon>Brassicaceae</taxon>
        <taxon>Brassiceae</taxon>
        <taxon>Brassica</taxon>
    </lineage>
</organism>
<dbReference type="Gene3D" id="3.50.50.60">
    <property type="entry name" value="FAD/NAD(P)-binding domain"/>
    <property type="match status" value="1"/>
</dbReference>
<gene>
    <name evidence="1" type="ORF">HID58_045177</name>
    <name evidence="2" type="ORF">HID58_045238</name>
</gene>
<protein>
    <recommendedName>
        <fullName evidence="4">Flavin-containing monooxygenase</fullName>
    </recommendedName>
</protein>
<proteinExistence type="predicted"/>
<reference evidence="1 3" key="1">
    <citation type="submission" date="2021-05" db="EMBL/GenBank/DDBJ databases">
        <title>Genome Assembly of Synthetic Allotetraploid Brassica napus Reveals Homoeologous Exchanges between Subgenomes.</title>
        <authorList>
            <person name="Davis J.T."/>
        </authorList>
    </citation>
    <scope>NUCLEOTIDE SEQUENCE [LARGE SCALE GENOMIC DNA]</scope>
    <source>
        <strain evidence="3">cv. Da-Ae</strain>
        <tissue evidence="1">Seedling</tissue>
    </source>
</reference>
<evidence type="ECO:0000313" key="3">
    <source>
        <dbReference type="Proteomes" id="UP000824890"/>
    </source>
</evidence>
<dbReference type="SUPFAM" id="SSF51905">
    <property type="entry name" value="FAD/NAD(P)-binding domain"/>
    <property type="match status" value="1"/>
</dbReference>
<comment type="caution">
    <text evidence="1">The sequence shown here is derived from an EMBL/GenBank/DDBJ whole genome shotgun (WGS) entry which is preliminary data.</text>
</comment>
<evidence type="ECO:0000313" key="2">
    <source>
        <dbReference type="EMBL" id="KAH0895670.1"/>
    </source>
</evidence>
<accession>A0ABQ8ASU1</accession>
<keyword evidence="3" id="KW-1185">Reference proteome</keyword>
<evidence type="ECO:0008006" key="4">
    <source>
        <dbReference type="Google" id="ProtNLM"/>
    </source>
</evidence>
<dbReference type="EMBL" id="JAGKQM010000012">
    <property type="protein sequence ID" value="KAH0895609.1"/>
    <property type="molecule type" value="Genomic_DNA"/>
</dbReference>
<dbReference type="Proteomes" id="UP000824890">
    <property type="component" value="Unassembled WGS sequence"/>
</dbReference>